<dbReference type="EnsemblPlants" id="Ma10_t10670.1">
    <property type="protein sequence ID" value="Ma10_p10670.1"/>
    <property type="gene ID" value="Ma10_g10670"/>
</dbReference>
<dbReference type="AlphaFoldDB" id="A0A804KUT1"/>
<evidence type="ECO:0000313" key="2">
    <source>
        <dbReference type="Proteomes" id="UP000012960"/>
    </source>
</evidence>
<dbReference type="Gramene" id="Ma10_t10670.1">
    <property type="protein sequence ID" value="Ma10_p10670.1"/>
    <property type="gene ID" value="Ma10_g10670"/>
</dbReference>
<dbReference type="Proteomes" id="UP000012960">
    <property type="component" value="Unplaced"/>
</dbReference>
<protein>
    <submittedName>
        <fullName evidence="1">Uncharacterized protein</fullName>
    </submittedName>
</protein>
<sequence length="23" mass="2551">MNVDMFATDEIDQGMVVLIPNVV</sequence>
<reference evidence="1" key="1">
    <citation type="submission" date="2021-05" db="UniProtKB">
        <authorList>
            <consortium name="EnsemblPlants"/>
        </authorList>
    </citation>
    <scope>IDENTIFICATION</scope>
    <source>
        <strain evidence="1">subsp. malaccensis</strain>
    </source>
</reference>
<evidence type="ECO:0000313" key="1">
    <source>
        <dbReference type="EnsemblPlants" id="Ma10_p10670.1"/>
    </source>
</evidence>
<accession>A0A804KUT1</accession>
<name>A0A804KUT1_MUSAM</name>
<keyword evidence="2" id="KW-1185">Reference proteome</keyword>
<organism evidence="1 2">
    <name type="scientific">Musa acuminata subsp. malaccensis</name>
    <name type="common">Wild banana</name>
    <name type="synonym">Musa malaccensis</name>
    <dbReference type="NCBI Taxonomy" id="214687"/>
    <lineage>
        <taxon>Eukaryota</taxon>
        <taxon>Viridiplantae</taxon>
        <taxon>Streptophyta</taxon>
        <taxon>Embryophyta</taxon>
        <taxon>Tracheophyta</taxon>
        <taxon>Spermatophyta</taxon>
        <taxon>Magnoliopsida</taxon>
        <taxon>Liliopsida</taxon>
        <taxon>Zingiberales</taxon>
        <taxon>Musaceae</taxon>
        <taxon>Musa</taxon>
    </lineage>
</organism>
<proteinExistence type="predicted"/>
<dbReference type="InParanoid" id="A0A804KUT1"/>